<proteinExistence type="predicted"/>
<feature type="transmembrane region" description="Helical" evidence="1">
    <location>
        <begin position="43"/>
        <end position="76"/>
    </location>
</feature>
<dbReference type="EMBL" id="JAGSOY010000028">
    <property type="protein sequence ID" value="MBU2711971.1"/>
    <property type="molecule type" value="Genomic_DNA"/>
</dbReference>
<dbReference type="RefSeq" id="WP_215820127.1">
    <property type="nucleotide sequence ID" value="NZ_JAGSOY010000028.1"/>
</dbReference>
<sequence>MYLWFIIVIHSFNSLLESQTEQHDFVCHHLYKSQVIKKQLVSVIWVIASVFIINCPLLPIIIIIALSATFLGFMILDETE</sequence>
<reference evidence="2 3" key="1">
    <citation type="submission" date="2021-04" db="EMBL/GenBank/DDBJ databases">
        <authorList>
            <person name="Pira H."/>
            <person name="Risdian C."/>
            <person name="Wink J."/>
        </authorList>
    </citation>
    <scope>NUCLEOTIDE SEQUENCE [LARGE SCALE GENOMIC DNA]</scope>
    <source>
        <strain evidence="2 3">WH53</strain>
    </source>
</reference>
<keyword evidence="3" id="KW-1185">Reference proteome</keyword>
<evidence type="ECO:0000313" key="2">
    <source>
        <dbReference type="EMBL" id="MBU2711971.1"/>
    </source>
</evidence>
<keyword evidence="1" id="KW-0812">Transmembrane</keyword>
<accession>A0ABS5ZD27</accession>
<keyword evidence="1" id="KW-1133">Transmembrane helix</keyword>
<evidence type="ECO:0000256" key="1">
    <source>
        <dbReference type="SAM" id="Phobius"/>
    </source>
</evidence>
<evidence type="ECO:0000313" key="3">
    <source>
        <dbReference type="Proteomes" id="UP000690515"/>
    </source>
</evidence>
<comment type="caution">
    <text evidence="2">The sequence shown here is derived from an EMBL/GenBank/DDBJ whole genome shotgun (WGS) entry which is preliminary data.</text>
</comment>
<gene>
    <name evidence="2" type="ORF">KCG35_12950</name>
</gene>
<keyword evidence="1" id="KW-0472">Membrane</keyword>
<organism evidence="2 3">
    <name type="scientific">Zooshikella harenae</name>
    <dbReference type="NCBI Taxonomy" id="2827238"/>
    <lineage>
        <taxon>Bacteria</taxon>
        <taxon>Pseudomonadati</taxon>
        <taxon>Pseudomonadota</taxon>
        <taxon>Gammaproteobacteria</taxon>
        <taxon>Oceanospirillales</taxon>
        <taxon>Zooshikellaceae</taxon>
        <taxon>Zooshikella</taxon>
    </lineage>
</organism>
<name>A0ABS5ZD27_9GAMM</name>
<protein>
    <submittedName>
        <fullName evidence="2">Uncharacterized protein</fullName>
    </submittedName>
</protein>
<dbReference type="Proteomes" id="UP000690515">
    <property type="component" value="Unassembled WGS sequence"/>
</dbReference>